<accession>A0A166XS78</accession>
<protein>
    <submittedName>
        <fullName evidence="1">Uncharacterized protein</fullName>
    </submittedName>
</protein>
<dbReference type="AlphaFoldDB" id="A0A166XS78"/>
<gene>
    <name evidence="1" type="ORF">BBO_08294</name>
</gene>
<dbReference type="Proteomes" id="UP000076863">
    <property type="component" value="Unassembled WGS sequence"/>
</dbReference>
<evidence type="ECO:0000313" key="1">
    <source>
        <dbReference type="EMBL" id="OAA36122.1"/>
    </source>
</evidence>
<name>A0A166XS78_9HYPO</name>
<reference evidence="1 2" key="1">
    <citation type="journal article" date="2016" name="Genome Biol. Evol.">
        <title>Divergent and convergent evolution of fungal pathogenicity.</title>
        <authorList>
            <person name="Shang Y."/>
            <person name="Xiao G."/>
            <person name="Zheng P."/>
            <person name="Cen K."/>
            <person name="Zhan S."/>
            <person name="Wang C."/>
        </authorList>
    </citation>
    <scope>NUCLEOTIDE SEQUENCE [LARGE SCALE GENOMIC DNA]</scope>
    <source>
        <strain evidence="1 2">RCEF 3172</strain>
    </source>
</reference>
<evidence type="ECO:0000313" key="2">
    <source>
        <dbReference type="Proteomes" id="UP000076863"/>
    </source>
</evidence>
<dbReference type="OrthoDB" id="10332102at2759"/>
<dbReference type="EMBL" id="AZHA01000037">
    <property type="protein sequence ID" value="OAA36122.1"/>
    <property type="molecule type" value="Genomic_DNA"/>
</dbReference>
<organism evidence="1 2">
    <name type="scientific">Beauveria brongniartii RCEF 3172</name>
    <dbReference type="NCBI Taxonomy" id="1081107"/>
    <lineage>
        <taxon>Eukaryota</taxon>
        <taxon>Fungi</taxon>
        <taxon>Dikarya</taxon>
        <taxon>Ascomycota</taxon>
        <taxon>Pezizomycotina</taxon>
        <taxon>Sordariomycetes</taxon>
        <taxon>Hypocreomycetidae</taxon>
        <taxon>Hypocreales</taxon>
        <taxon>Cordycipitaceae</taxon>
        <taxon>Beauveria</taxon>
        <taxon>Beauveria brongniartii</taxon>
    </lineage>
</organism>
<keyword evidence="2" id="KW-1185">Reference proteome</keyword>
<proteinExistence type="predicted"/>
<sequence length="164" mass="18515">MITKHTLIGAAGNRAVAKNFKIDIYKRTRTQSWAGSCLPRHDVVLTICDDDKYLLEANEFEAQKYNEEDRKSVNDARTMMKDIETQIGGEVNMQKLMKMVSEEACVGIWLNGDRVMLAKYGRAAGLFSTLDRKLTGANIWESVKYAKASEDESVNTPQAENFLK</sequence>
<comment type="caution">
    <text evidence="1">The sequence shown here is derived from an EMBL/GenBank/DDBJ whole genome shotgun (WGS) entry which is preliminary data.</text>
</comment>